<dbReference type="AlphaFoldDB" id="F5S6N1"/>
<proteinExistence type="predicted"/>
<organism evidence="1 2">
    <name type="scientific">Kingella kingae ATCC 23330</name>
    <dbReference type="NCBI Taxonomy" id="887327"/>
    <lineage>
        <taxon>Bacteria</taxon>
        <taxon>Pseudomonadati</taxon>
        <taxon>Pseudomonadota</taxon>
        <taxon>Betaproteobacteria</taxon>
        <taxon>Neisseriales</taxon>
        <taxon>Neisseriaceae</taxon>
        <taxon>Kingella</taxon>
    </lineage>
</organism>
<dbReference type="EMBL" id="AFHS01000032">
    <property type="protein sequence ID" value="EGK09668.1"/>
    <property type="molecule type" value="Genomic_DNA"/>
</dbReference>
<evidence type="ECO:0000313" key="1">
    <source>
        <dbReference type="EMBL" id="EGK09668.1"/>
    </source>
</evidence>
<comment type="caution">
    <text evidence="1">The sequence shown here is derived from an EMBL/GenBank/DDBJ whole genome shotgun (WGS) entry which is preliminary data.</text>
</comment>
<name>F5S6N1_KINKI</name>
<protein>
    <submittedName>
        <fullName evidence="1">Uncharacterized protein</fullName>
    </submittedName>
</protein>
<keyword evidence="2" id="KW-1185">Reference proteome</keyword>
<evidence type="ECO:0000313" key="2">
    <source>
        <dbReference type="Proteomes" id="UP000004207"/>
    </source>
</evidence>
<sequence length="105" mass="11930">MLFLTTACSTGTSAISGQTSGIWQDADGKKFEIQRNPKEAYDFMVTSIDTPKELQPTMAGAFYYSNCQITVNKWAGANTKMSYILPIDFHKVKENVYWQRFIKTL</sequence>
<dbReference type="Proteomes" id="UP000004207">
    <property type="component" value="Unassembled WGS sequence"/>
</dbReference>
<dbReference type="STRING" id="504.KKKWG1_1041"/>
<accession>F5S6N1</accession>
<reference evidence="1 2" key="1">
    <citation type="submission" date="2011-04" db="EMBL/GenBank/DDBJ databases">
        <authorList>
            <person name="Muzny D."/>
            <person name="Qin X."/>
            <person name="Deng J."/>
            <person name="Jiang H."/>
            <person name="Liu Y."/>
            <person name="Qu J."/>
            <person name="Song X.-Z."/>
            <person name="Zhang L."/>
            <person name="Thornton R."/>
            <person name="Coyle M."/>
            <person name="Francisco L."/>
            <person name="Jackson L."/>
            <person name="Javaid M."/>
            <person name="Korchina V."/>
            <person name="Kovar C."/>
            <person name="Mata R."/>
            <person name="Mathew T."/>
            <person name="Ngo R."/>
            <person name="Nguyen L."/>
            <person name="Nguyen N."/>
            <person name="Okwuonu G."/>
            <person name="Ongeri F."/>
            <person name="Pham C."/>
            <person name="Simmons D."/>
            <person name="Wilczek-Boney K."/>
            <person name="Hale W."/>
            <person name="Jakkamsetti A."/>
            <person name="Pham P."/>
            <person name="Ruth R."/>
            <person name="San Lucas F."/>
            <person name="Warren J."/>
            <person name="Zhang J."/>
            <person name="Zhao Z."/>
            <person name="Zhou C."/>
            <person name="Zhu D."/>
            <person name="Lee S."/>
            <person name="Bess C."/>
            <person name="Blankenburg K."/>
            <person name="Forbes L."/>
            <person name="Fu Q."/>
            <person name="Gubbala S."/>
            <person name="Hirani K."/>
            <person name="Jayaseelan J.C."/>
            <person name="Lara F."/>
            <person name="Munidasa M."/>
            <person name="Palculict T."/>
            <person name="Patil S."/>
            <person name="Pu L.-L."/>
            <person name="Saada N."/>
            <person name="Tang L."/>
            <person name="Weissenberger G."/>
            <person name="Zhu Y."/>
            <person name="Hemphill L."/>
            <person name="Shang Y."/>
            <person name="Youmans B."/>
            <person name="Ayvaz T."/>
            <person name="Ross M."/>
            <person name="Santibanez J."/>
            <person name="Aqrawi P."/>
            <person name="Gross S."/>
            <person name="Joshi V."/>
            <person name="Fowler G."/>
            <person name="Nazareth L."/>
            <person name="Reid J."/>
            <person name="Worley K."/>
            <person name="Petrosino J."/>
            <person name="Highlander S."/>
            <person name="Gibbs R."/>
        </authorList>
    </citation>
    <scope>NUCLEOTIDE SEQUENCE [LARGE SCALE GENOMIC DNA]</scope>
    <source>
        <strain evidence="1 2">ATCC 23330</strain>
    </source>
</reference>
<gene>
    <name evidence="1" type="ORF">HMPREF0476_0864</name>
</gene>
<dbReference type="HOGENOM" id="CLU_2232913_0_0_4"/>